<feature type="domain" description="Tail specific protease" evidence="2">
    <location>
        <begin position="368"/>
        <end position="576"/>
    </location>
</feature>
<feature type="chain" id="PRO_5003591072" evidence="1">
    <location>
        <begin position="24"/>
        <end position="604"/>
    </location>
</feature>
<organism evidence="3 4">
    <name type="scientific">Paenibacillus dendritiformis C454</name>
    <dbReference type="NCBI Taxonomy" id="1131935"/>
    <lineage>
        <taxon>Bacteria</taxon>
        <taxon>Bacillati</taxon>
        <taxon>Bacillota</taxon>
        <taxon>Bacilli</taxon>
        <taxon>Bacillales</taxon>
        <taxon>Paenibacillaceae</taxon>
        <taxon>Paenibacillus</taxon>
    </lineage>
</organism>
<evidence type="ECO:0000313" key="4">
    <source>
        <dbReference type="Proteomes" id="UP000003900"/>
    </source>
</evidence>
<dbReference type="InterPro" id="IPR005151">
    <property type="entry name" value="Tail-specific_protease"/>
</dbReference>
<dbReference type="Gene3D" id="3.90.226.10">
    <property type="entry name" value="2-enoyl-CoA Hydratase, Chain A, domain 1"/>
    <property type="match status" value="1"/>
</dbReference>
<protein>
    <submittedName>
        <fullName evidence="3">S41 family peptidase</fullName>
    </submittedName>
</protein>
<dbReference type="PANTHER" id="PTHR32060:SF30">
    <property type="entry name" value="CARBOXY-TERMINAL PROCESSING PROTEASE CTPA"/>
    <property type="match status" value="1"/>
</dbReference>
<dbReference type="GO" id="GO:0008236">
    <property type="term" value="F:serine-type peptidase activity"/>
    <property type="evidence" value="ECO:0007669"/>
    <property type="project" value="InterPro"/>
</dbReference>
<gene>
    <name evidence="3" type="ORF">PDENDC454_23676</name>
</gene>
<dbReference type="Gene3D" id="2.30.42.10">
    <property type="match status" value="1"/>
</dbReference>
<sequence length="604" mass="68423">MKKASLIVLTAIIFLMSAVPAFAKEEESSSHQELMNVRAFTKLYGYVRFFHPSDENTQIDWKRFAIHGVSKVRAAKTKDELTTTLQELFYPIAPTMNLTKQDNATRLSPPAQAKNLTAWLHEGVKMDIPQLDLLYKSERPQSADLSEIKLMDQLAEVEHVLQPGETVVKPIAPGIFAHIPLVLYRDDKGTLGATPKSAQELTQLQQQLSRIDLAKASLDDTNVRLANFVITWNVLQHFYPYFDVVKVDWEQALTDALQQCLKDQTTDQFVQTMKQMLEKTRDGHSGMLGPKNQTSDRAYFPFRVEWIEEQVVISNVKSGIDLRRGDIILKLNEKSATAYFKELEKYIAGSEQWKRYTAATQFSEGSIGKEATLTVQRGEQKFEISLSYTSKNIMEVDDFIRPEPIDKVADDIYYVNLSNITIDMFKDRLPELEKAKGIIFDMRGYPNVMQDLLSYLTDVPLQLPSQYVPISVYPDQEKAGFRLDRMSVEPSQPKLKGKMVFLTYGGAISRAEWLLGVVEHYRLGEIVGEPTAGANGNGNGMELPGGYNIFWTGQKVLKQDGSQHHLVGIQPTVPVKRTIKELREGRDIYMEKAIEVINAAKSTR</sequence>
<name>H3SME2_9BACL</name>
<dbReference type="InterPro" id="IPR029045">
    <property type="entry name" value="ClpP/crotonase-like_dom_sf"/>
</dbReference>
<evidence type="ECO:0000259" key="2">
    <source>
        <dbReference type="SMART" id="SM00245"/>
    </source>
</evidence>
<evidence type="ECO:0000313" key="3">
    <source>
        <dbReference type="EMBL" id="EHQ59752.1"/>
    </source>
</evidence>
<reference evidence="3 4" key="1">
    <citation type="journal article" date="2012" name="J. Bacteriol.">
        <title>Genome Sequence of the Pattern-Forming Social Bacterium Paenibacillus dendritiformis C454 Chiral Morphotype.</title>
        <authorList>
            <person name="Sirota-Madi A."/>
            <person name="Olender T."/>
            <person name="Helman Y."/>
            <person name="Brainis I."/>
            <person name="Finkelshtein A."/>
            <person name="Roth D."/>
            <person name="Hagai E."/>
            <person name="Leshkowitz D."/>
            <person name="Brodsky L."/>
            <person name="Galatenko V."/>
            <person name="Nikolaev V."/>
            <person name="Gutnick D.L."/>
            <person name="Lancet D."/>
            <person name="Ben-Jacob E."/>
        </authorList>
    </citation>
    <scope>NUCLEOTIDE SEQUENCE [LARGE SCALE GENOMIC DNA]</scope>
    <source>
        <strain evidence="3 4">C454</strain>
    </source>
</reference>
<dbReference type="GO" id="GO:0007165">
    <property type="term" value="P:signal transduction"/>
    <property type="evidence" value="ECO:0007669"/>
    <property type="project" value="TreeGrafter"/>
</dbReference>
<dbReference type="GO" id="GO:0004175">
    <property type="term" value="F:endopeptidase activity"/>
    <property type="evidence" value="ECO:0007669"/>
    <property type="project" value="TreeGrafter"/>
</dbReference>
<dbReference type="SMART" id="SM00245">
    <property type="entry name" value="TSPc"/>
    <property type="match status" value="1"/>
</dbReference>
<dbReference type="RefSeq" id="WP_006679217.1">
    <property type="nucleotide sequence ID" value="NZ_AHKH01000103.1"/>
</dbReference>
<dbReference type="SUPFAM" id="SSF52096">
    <property type="entry name" value="ClpP/crotonase"/>
    <property type="match status" value="1"/>
</dbReference>
<dbReference type="InterPro" id="IPR036034">
    <property type="entry name" value="PDZ_sf"/>
</dbReference>
<dbReference type="AlphaFoldDB" id="H3SME2"/>
<dbReference type="OrthoDB" id="5379939at2"/>
<dbReference type="Gene3D" id="3.30.750.44">
    <property type="match status" value="1"/>
</dbReference>
<dbReference type="EMBL" id="AHKH01000103">
    <property type="protein sequence ID" value="EHQ59752.1"/>
    <property type="molecule type" value="Genomic_DNA"/>
</dbReference>
<keyword evidence="1" id="KW-0732">Signal</keyword>
<keyword evidence="4" id="KW-1185">Reference proteome</keyword>
<dbReference type="Pfam" id="PF03572">
    <property type="entry name" value="Peptidase_S41"/>
    <property type="match status" value="1"/>
</dbReference>
<proteinExistence type="predicted"/>
<dbReference type="Proteomes" id="UP000003900">
    <property type="component" value="Unassembled WGS sequence"/>
</dbReference>
<dbReference type="PANTHER" id="PTHR32060">
    <property type="entry name" value="TAIL-SPECIFIC PROTEASE"/>
    <property type="match status" value="1"/>
</dbReference>
<dbReference type="GO" id="GO:0006508">
    <property type="term" value="P:proteolysis"/>
    <property type="evidence" value="ECO:0007669"/>
    <property type="project" value="InterPro"/>
</dbReference>
<accession>H3SME2</accession>
<dbReference type="STRING" id="1131935.PDENDC454_23676"/>
<evidence type="ECO:0000256" key="1">
    <source>
        <dbReference type="SAM" id="SignalP"/>
    </source>
</evidence>
<dbReference type="GO" id="GO:0030288">
    <property type="term" value="C:outer membrane-bounded periplasmic space"/>
    <property type="evidence" value="ECO:0007669"/>
    <property type="project" value="TreeGrafter"/>
</dbReference>
<comment type="caution">
    <text evidence="3">The sequence shown here is derived from an EMBL/GenBank/DDBJ whole genome shotgun (WGS) entry which is preliminary data.</text>
</comment>
<dbReference type="PATRIC" id="fig|1131935.3.peg.4923"/>
<feature type="signal peptide" evidence="1">
    <location>
        <begin position="1"/>
        <end position="23"/>
    </location>
</feature>